<dbReference type="SUPFAM" id="SSF52833">
    <property type="entry name" value="Thioredoxin-like"/>
    <property type="match status" value="1"/>
</dbReference>
<dbReference type="Gene3D" id="3.40.30.10">
    <property type="entry name" value="Glutaredoxin"/>
    <property type="match status" value="1"/>
</dbReference>
<feature type="domain" description="DSBA-like thioredoxin" evidence="2">
    <location>
        <begin position="36"/>
        <end position="235"/>
    </location>
</feature>
<sequence>MTATLTNGRGSCARGTYENAMSDAPDTAAETDATGTITVYSDYVCPFCYLGRQSLETYNSGRDDPLQIDWRPFDLRSGKRNPDGSIDHDADDGKDEAYFEQAKQNVRRLREEYGADEMELDLATEVDSLPAQLVSVAVRDACDYDAWLEFDEAVFEALWHDGRDIGDGDVLIELAEDAGVDPGIVRDALADDGRRAALREQFRDAQSEGVTGVPTFVADGYAARGAVPPEQLERLVGDE</sequence>
<dbReference type="AlphaFoldDB" id="A0A830EPY3"/>
<name>A0A830EPY3_9EURY</name>
<evidence type="ECO:0000313" key="4">
    <source>
        <dbReference type="Proteomes" id="UP000653099"/>
    </source>
</evidence>
<dbReference type="EMBL" id="BMOC01000007">
    <property type="protein sequence ID" value="GGJ05734.1"/>
    <property type="molecule type" value="Genomic_DNA"/>
</dbReference>
<dbReference type="InterPro" id="IPR036249">
    <property type="entry name" value="Thioredoxin-like_sf"/>
</dbReference>
<dbReference type="GO" id="GO:0016491">
    <property type="term" value="F:oxidoreductase activity"/>
    <property type="evidence" value="ECO:0007669"/>
    <property type="project" value="InterPro"/>
</dbReference>
<dbReference type="CDD" id="cd03024">
    <property type="entry name" value="DsbA_FrnE"/>
    <property type="match status" value="1"/>
</dbReference>
<gene>
    <name evidence="3" type="ORF">GCM10008995_14430</name>
</gene>
<comment type="caution">
    <text evidence="3">The sequence shown here is derived from an EMBL/GenBank/DDBJ whole genome shotgun (WGS) entry which is preliminary data.</text>
</comment>
<evidence type="ECO:0000256" key="1">
    <source>
        <dbReference type="SAM" id="MobiDB-lite"/>
    </source>
</evidence>
<accession>A0A830EPY3</accession>
<dbReference type="InterPro" id="IPR001853">
    <property type="entry name" value="DSBA-like_thioredoxin_dom"/>
</dbReference>
<evidence type="ECO:0000313" key="3">
    <source>
        <dbReference type="EMBL" id="GGJ05734.1"/>
    </source>
</evidence>
<protein>
    <submittedName>
        <fullName evidence="3">DSBA oxidoreductase</fullName>
    </submittedName>
</protein>
<organism evidence="3 4">
    <name type="scientific">Halobellus salinus</name>
    <dbReference type="NCBI Taxonomy" id="931585"/>
    <lineage>
        <taxon>Archaea</taxon>
        <taxon>Methanobacteriati</taxon>
        <taxon>Methanobacteriota</taxon>
        <taxon>Stenosarchaea group</taxon>
        <taxon>Halobacteria</taxon>
        <taxon>Halobacteriales</taxon>
        <taxon>Haloferacaceae</taxon>
        <taxon>Halobellus</taxon>
    </lineage>
</organism>
<dbReference type="Proteomes" id="UP000653099">
    <property type="component" value="Unassembled WGS sequence"/>
</dbReference>
<dbReference type="Pfam" id="PF01323">
    <property type="entry name" value="DSBA"/>
    <property type="match status" value="1"/>
</dbReference>
<reference evidence="3" key="2">
    <citation type="submission" date="2020-09" db="EMBL/GenBank/DDBJ databases">
        <authorList>
            <person name="Sun Q."/>
            <person name="Ohkuma M."/>
        </authorList>
    </citation>
    <scope>NUCLEOTIDE SEQUENCE</scope>
    <source>
        <strain evidence="3">JCM 14359</strain>
    </source>
</reference>
<evidence type="ECO:0000259" key="2">
    <source>
        <dbReference type="Pfam" id="PF01323"/>
    </source>
</evidence>
<dbReference type="PANTHER" id="PTHR13887:SF41">
    <property type="entry name" value="THIOREDOXIN SUPERFAMILY PROTEIN"/>
    <property type="match status" value="1"/>
</dbReference>
<proteinExistence type="predicted"/>
<dbReference type="PANTHER" id="PTHR13887">
    <property type="entry name" value="GLUTATHIONE S-TRANSFERASE KAPPA"/>
    <property type="match status" value="1"/>
</dbReference>
<reference evidence="3" key="1">
    <citation type="journal article" date="2014" name="Int. J. Syst. Evol. Microbiol.">
        <title>Complete genome sequence of Corynebacterium casei LMG S-19264T (=DSM 44701T), isolated from a smear-ripened cheese.</title>
        <authorList>
            <consortium name="US DOE Joint Genome Institute (JGI-PGF)"/>
            <person name="Walter F."/>
            <person name="Albersmeier A."/>
            <person name="Kalinowski J."/>
            <person name="Ruckert C."/>
        </authorList>
    </citation>
    <scope>NUCLEOTIDE SEQUENCE</scope>
    <source>
        <strain evidence="3">JCM 14359</strain>
    </source>
</reference>
<feature type="region of interest" description="Disordered" evidence="1">
    <location>
        <begin position="1"/>
        <end position="28"/>
    </location>
</feature>
<keyword evidence="4" id="KW-1185">Reference proteome</keyword>